<dbReference type="EMBL" id="RJNS01000005">
    <property type="protein sequence ID" value="RSI80844.1"/>
    <property type="molecule type" value="Genomic_DNA"/>
</dbReference>
<evidence type="ECO:0000313" key="1">
    <source>
        <dbReference type="EMBL" id="RSI80844.1"/>
    </source>
</evidence>
<gene>
    <name evidence="1" type="ORF">D8854_08190</name>
</gene>
<reference evidence="1 2" key="1">
    <citation type="submission" date="2018-11" db="EMBL/GenBank/DDBJ databases">
        <title>Species Designations Belie Phenotypic and Genotypic Heterogeneity in Oral Streptococci.</title>
        <authorList>
            <person name="Velsko I."/>
        </authorList>
    </citation>
    <scope>NUCLEOTIDE SEQUENCE [LARGE SCALE GENOMIC DNA]</scope>
    <source>
        <strain evidence="1 2">BCA11</strain>
    </source>
</reference>
<sequence>MISCEEVVVTVTLLGLSQELDFETKQATGNVKLDVGFRNDTGKYITRVIKVNNSTVSEYTSYLDEKINLRLQNVTFSAYLSNNRAALSIKAEKATVEE</sequence>
<organism evidence="1 2">
    <name type="scientific">Streptococcus mitis</name>
    <dbReference type="NCBI Taxonomy" id="28037"/>
    <lineage>
        <taxon>Bacteria</taxon>
        <taxon>Bacillati</taxon>
        <taxon>Bacillota</taxon>
        <taxon>Bacilli</taxon>
        <taxon>Lactobacillales</taxon>
        <taxon>Streptococcaceae</taxon>
        <taxon>Streptococcus</taxon>
        <taxon>Streptococcus mitis group</taxon>
    </lineage>
</organism>
<dbReference type="AlphaFoldDB" id="A0A3R9J5C4"/>
<dbReference type="RefSeq" id="WP_248035862.1">
    <property type="nucleotide sequence ID" value="NZ_RJNS01000005.1"/>
</dbReference>
<dbReference type="Proteomes" id="UP000278970">
    <property type="component" value="Unassembled WGS sequence"/>
</dbReference>
<proteinExistence type="predicted"/>
<protein>
    <submittedName>
        <fullName evidence="1">Uncharacterized protein</fullName>
    </submittedName>
</protein>
<evidence type="ECO:0000313" key="2">
    <source>
        <dbReference type="Proteomes" id="UP000278970"/>
    </source>
</evidence>
<name>A0A3R9J5C4_STRMT</name>
<comment type="caution">
    <text evidence="1">The sequence shown here is derived from an EMBL/GenBank/DDBJ whole genome shotgun (WGS) entry which is preliminary data.</text>
</comment>
<accession>A0A3R9J5C4</accession>